<keyword evidence="9" id="KW-1133">Transmembrane helix</keyword>
<dbReference type="GO" id="GO:0005524">
    <property type="term" value="F:ATP binding"/>
    <property type="evidence" value="ECO:0007669"/>
    <property type="project" value="UniProtKB-KW"/>
</dbReference>
<feature type="repeat" description="TPR" evidence="8">
    <location>
        <begin position="249"/>
        <end position="282"/>
    </location>
</feature>
<gene>
    <name evidence="11" type="ORF">NPE20_03555</name>
</gene>
<protein>
    <recommendedName>
        <fullName evidence="2">histidine kinase</fullName>
        <ecNumber evidence="2">2.7.13.3</ecNumber>
    </recommendedName>
</protein>
<dbReference type="EMBL" id="JANHOH010000001">
    <property type="protein sequence ID" value="MCQ6957013.1"/>
    <property type="molecule type" value="Genomic_DNA"/>
</dbReference>
<keyword evidence="5" id="KW-0547">Nucleotide-binding</keyword>
<dbReference type="InterPro" id="IPR019734">
    <property type="entry name" value="TPR_rpt"/>
</dbReference>
<keyword evidence="4" id="KW-0808">Transferase</keyword>
<dbReference type="SMART" id="SM00387">
    <property type="entry name" value="HATPase_c"/>
    <property type="match status" value="1"/>
</dbReference>
<dbReference type="PANTHER" id="PTHR41523:SF8">
    <property type="entry name" value="ETHYLENE RESPONSE SENSOR PROTEIN"/>
    <property type="match status" value="1"/>
</dbReference>
<evidence type="ECO:0000256" key="8">
    <source>
        <dbReference type="PROSITE-ProRule" id="PRU00339"/>
    </source>
</evidence>
<dbReference type="EC" id="2.7.13.3" evidence="2"/>
<dbReference type="InterPro" id="IPR005467">
    <property type="entry name" value="His_kinase_dom"/>
</dbReference>
<comment type="catalytic activity">
    <reaction evidence="1">
        <text>ATP + protein L-histidine = ADP + protein N-phospho-L-histidine.</text>
        <dbReference type="EC" id="2.7.13.3"/>
    </reaction>
</comment>
<dbReference type="SMART" id="SM00028">
    <property type="entry name" value="TPR"/>
    <property type="match status" value="2"/>
</dbReference>
<keyword evidence="8" id="KW-0802">TPR repeat</keyword>
<dbReference type="PROSITE" id="PS50109">
    <property type="entry name" value="HIS_KIN"/>
    <property type="match status" value="1"/>
</dbReference>
<comment type="caution">
    <text evidence="11">The sequence shown here is derived from an EMBL/GenBank/DDBJ whole genome shotgun (WGS) entry which is preliminary data.</text>
</comment>
<dbReference type="InterPro" id="IPR036890">
    <property type="entry name" value="HATPase_C_sf"/>
</dbReference>
<dbReference type="SUPFAM" id="SSF55874">
    <property type="entry name" value="ATPase domain of HSP90 chaperone/DNA topoisomerase II/histidine kinase"/>
    <property type="match status" value="1"/>
</dbReference>
<evidence type="ECO:0000313" key="12">
    <source>
        <dbReference type="Proteomes" id="UP001204376"/>
    </source>
</evidence>
<dbReference type="RefSeq" id="WP_256537224.1">
    <property type="nucleotide sequence ID" value="NZ_JANHOH010000001.1"/>
</dbReference>
<dbReference type="SUPFAM" id="SSF81901">
    <property type="entry name" value="HCP-like"/>
    <property type="match status" value="1"/>
</dbReference>
<keyword evidence="3" id="KW-0597">Phosphoprotein</keyword>
<evidence type="ECO:0000259" key="10">
    <source>
        <dbReference type="PROSITE" id="PS50109"/>
    </source>
</evidence>
<evidence type="ECO:0000256" key="2">
    <source>
        <dbReference type="ARBA" id="ARBA00012438"/>
    </source>
</evidence>
<keyword evidence="9" id="KW-0812">Transmembrane</keyword>
<feature type="transmembrane region" description="Helical" evidence="9">
    <location>
        <begin position="491"/>
        <end position="507"/>
    </location>
</feature>
<dbReference type="Pfam" id="PF13581">
    <property type="entry name" value="HATPase_c_2"/>
    <property type="match status" value="1"/>
</dbReference>
<dbReference type="PROSITE" id="PS50005">
    <property type="entry name" value="TPR"/>
    <property type="match status" value="1"/>
</dbReference>
<dbReference type="InterPro" id="IPR003594">
    <property type="entry name" value="HATPase_dom"/>
</dbReference>
<evidence type="ECO:0000256" key="1">
    <source>
        <dbReference type="ARBA" id="ARBA00000085"/>
    </source>
</evidence>
<evidence type="ECO:0000256" key="5">
    <source>
        <dbReference type="ARBA" id="ARBA00022741"/>
    </source>
</evidence>
<evidence type="ECO:0000256" key="4">
    <source>
        <dbReference type="ARBA" id="ARBA00022679"/>
    </source>
</evidence>
<keyword evidence="9" id="KW-0472">Membrane</keyword>
<evidence type="ECO:0000256" key="9">
    <source>
        <dbReference type="SAM" id="Phobius"/>
    </source>
</evidence>
<dbReference type="Gene3D" id="3.30.565.10">
    <property type="entry name" value="Histidine kinase-like ATPase, C-terminal domain"/>
    <property type="match status" value="1"/>
</dbReference>
<reference evidence="11 12" key="1">
    <citation type="submission" date="2022-07" db="EMBL/GenBank/DDBJ databases">
        <title>Mucilaginibacter sp. JC4.</title>
        <authorList>
            <person name="Le V."/>
            <person name="Ko S.-R."/>
            <person name="Ahn C.-Y."/>
            <person name="Oh H.-M."/>
        </authorList>
    </citation>
    <scope>NUCLEOTIDE SEQUENCE [LARGE SCALE GENOMIC DNA]</scope>
    <source>
        <strain evidence="11 12">JC4</strain>
    </source>
</reference>
<accession>A0ABT1SXR7</accession>
<dbReference type="SUPFAM" id="SSF48452">
    <property type="entry name" value="TPR-like"/>
    <property type="match status" value="1"/>
</dbReference>
<dbReference type="InterPro" id="IPR011495">
    <property type="entry name" value="Sig_transdc_His_kin_sub2_dim/P"/>
</dbReference>
<keyword evidence="12" id="KW-1185">Reference proteome</keyword>
<feature type="domain" description="Histidine kinase" evidence="10">
    <location>
        <begin position="555"/>
        <end position="745"/>
    </location>
</feature>
<proteinExistence type="predicted"/>
<sequence>MILWILLISPVFSQDITHNISAREAVEISRLLPKSVADSIRIELFLKLAEYHILKAGEYKPDLDSAGKFISAAERQNLRLASPKYEGYIFLVKAIFFRESGKLSEGKSTVKKAIILLRSTGDHHHLGLAYFELAQHCDYSDPIQLPEKIRLTELGSLAFRQSAKTELLAFSFKTLADLYNYNGETFKALENIKLSLKTYQSIHYRKLQAVYDLFGSIYYDRADLMQALNYELVALETAQNVNDTTLQLCEIYNNIGRVYTKLNDHGRALMHFKKAFSIAEKYHDNDNAILLMYNTVNSYIALRQPADALKFVKNIPVKYLHTNNMSMYYCVPMAYLIIYTSLKEFKLSRHYSLQLLHILRTGRLGVQSLGNIYLSLTRYYIASEQFPAALYYLQKNDSLLHQVRDPSALSRNYDLWVKLDTVRGDYRAAVKHLLLNKKLNDSISNDNNKRELKQITAFYQNEQKEDAIKLLQSQGKLQQAKIRQTEATRNWTIILAIILIMLLLAGIDRYRVKLRINKLVAAQQVKVNQNLTVENIDLTAQKDILQNQKEWLLSEIHHRVRNNLHTVISLLESQAAFLRNDALKAIEKSQHRIYAMSLIHQKIYNDDHLRAVDISGFIPELLRYLTDSYNNRSRITFQLEIADVKVSVTQAISLALIINEVVTNALSHAFRRRNTGKIRIRMNQVADIVTLVIADDGIGFDQVKGMAIDSLGLRLINGLSGDINAQIQIESFTGTSVSLTFPADTEAALSRPLIPERNIM</sequence>
<dbReference type="Gene3D" id="3.30.450.20">
    <property type="entry name" value="PAS domain"/>
    <property type="match status" value="1"/>
</dbReference>
<name>A0ABT1SXR7_9SPHI</name>
<evidence type="ECO:0000313" key="11">
    <source>
        <dbReference type="EMBL" id="MCQ6957013.1"/>
    </source>
</evidence>
<evidence type="ECO:0000256" key="7">
    <source>
        <dbReference type="ARBA" id="ARBA00022840"/>
    </source>
</evidence>
<organism evidence="11 12">
    <name type="scientific">Mucilaginibacter aquariorum</name>
    <dbReference type="NCBI Taxonomy" id="2967225"/>
    <lineage>
        <taxon>Bacteria</taxon>
        <taxon>Pseudomonadati</taxon>
        <taxon>Bacteroidota</taxon>
        <taxon>Sphingobacteriia</taxon>
        <taxon>Sphingobacteriales</taxon>
        <taxon>Sphingobacteriaceae</taxon>
        <taxon>Mucilaginibacter</taxon>
    </lineage>
</organism>
<evidence type="ECO:0000256" key="6">
    <source>
        <dbReference type="ARBA" id="ARBA00022777"/>
    </source>
</evidence>
<evidence type="ECO:0000256" key="3">
    <source>
        <dbReference type="ARBA" id="ARBA00022553"/>
    </source>
</evidence>
<dbReference type="Gene3D" id="1.25.40.10">
    <property type="entry name" value="Tetratricopeptide repeat domain"/>
    <property type="match status" value="1"/>
</dbReference>
<dbReference type="Pfam" id="PF07568">
    <property type="entry name" value="HisKA_2"/>
    <property type="match status" value="1"/>
</dbReference>
<dbReference type="Proteomes" id="UP001204376">
    <property type="component" value="Unassembled WGS sequence"/>
</dbReference>
<keyword evidence="6" id="KW-0418">Kinase</keyword>
<dbReference type="InterPro" id="IPR011990">
    <property type="entry name" value="TPR-like_helical_dom_sf"/>
</dbReference>
<keyword evidence="7 11" id="KW-0067">ATP-binding</keyword>
<dbReference type="PANTHER" id="PTHR41523">
    <property type="entry name" value="TWO-COMPONENT SYSTEM SENSOR PROTEIN"/>
    <property type="match status" value="1"/>
</dbReference>